<sequence>MWNLKSYVSLNLEQSLLLASMLDIFSQSNDKAIDVIAHNLLSPTTWKGINPKVVSSFSTFSVFFGSVIMNMRGKDILYHLKINEYIIRNSEVEMISGTGQLMFKNQNGKWEKLTTIIQNNHFLP</sequence>
<dbReference type="Proteomes" id="UP000253689">
    <property type="component" value="Chromosome"/>
</dbReference>
<accession>A0A345DQ60</accession>
<dbReference type="RefSeq" id="WP_245938315.1">
    <property type="nucleotide sequence ID" value="NZ_CP031088.1"/>
</dbReference>
<keyword evidence="2" id="KW-1185">Reference proteome</keyword>
<dbReference type="KEGG" id="sphh:SDAV_001381"/>
<protein>
    <submittedName>
        <fullName evidence="1">Uncharacterized protein</fullName>
    </submittedName>
</protein>
<reference evidence="2" key="1">
    <citation type="submission" date="2018-07" db="EMBL/GenBank/DDBJ databases">
        <title>Complete Genome Sequence of Spiroplasma phoeniceum.</title>
        <authorList>
            <person name="Davis R.E."/>
            <person name="Shao J.Y."/>
            <person name="Zhao Y."/>
            <person name="Silver A."/>
            <person name="Stump z."/>
            <person name="Gasparich G."/>
        </authorList>
    </citation>
    <scope>NUCLEOTIDE SEQUENCE [LARGE SCALE GENOMIC DNA]</scope>
    <source>
        <strain evidence="2">P40</strain>
    </source>
</reference>
<evidence type="ECO:0000313" key="1">
    <source>
        <dbReference type="EMBL" id="AXF96348.1"/>
    </source>
</evidence>
<name>A0A345DQ60_9MOLU</name>
<gene>
    <name evidence="1" type="ORF">SDAV_001381</name>
</gene>
<evidence type="ECO:0000313" key="2">
    <source>
        <dbReference type="Proteomes" id="UP000253689"/>
    </source>
</evidence>
<proteinExistence type="predicted"/>
<dbReference type="AlphaFoldDB" id="A0A345DQ60"/>
<organism evidence="1 2">
    <name type="scientific">Spiroplasma phoeniceum P40</name>
    <dbReference type="NCBI Taxonomy" id="1276259"/>
    <lineage>
        <taxon>Bacteria</taxon>
        <taxon>Bacillati</taxon>
        <taxon>Mycoplasmatota</taxon>
        <taxon>Mollicutes</taxon>
        <taxon>Entomoplasmatales</taxon>
        <taxon>Spiroplasmataceae</taxon>
        <taxon>Spiroplasma</taxon>
    </lineage>
</organism>
<dbReference type="EMBL" id="CP031088">
    <property type="protein sequence ID" value="AXF96348.1"/>
    <property type="molecule type" value="Genomic_DNA"/>
</dbReference>